<sequence>MDYRKGLAHIDWETLLEALLVALAEVLAAALVEALVEALLQNPWVSTDNAY</sequence>
<reference evidence="1" key="1">
    <citation type="journal article" date="2014" name="Genome Announc.">
        <title>Draft Genome Sequence of Clostridium straminisolvens Strain JCM 21531T, Isolated from a Cellulose-Degrading Bacterial Community.</title>
        <authorList>
            <person name="Yuki M."/>
            <person name="Oshima K."/>
            <person name="Suda W."/>
            <person name="Sakamoto M."/>
            <person name="Kitamura K."/>
            <person name="Iida T."/>
            <person name="Hattori M."/>
            <person name="Ohkuma M."/>
        </authorList>
    </citation>
    <scope>NUCLEOTIDE SEQUENCE [LARGE SCALE GENOMIC DNA]</scope>
    <source>
        <strain evidence="1">JCM 21531</strain>
    </source>
</reference>
<comment type="caution">
    <text evidence="1">The sequence shown here is derived from an EMBL/GenBank/DDBJ whole genome shotgun (WGS) entry which is preliminary data.</text>
</comment>
<keyword evidence="2" id="KW-1185">Reference proteome</keyword>
<proteinExistence type="predicted"/>
<name>W4VA71_9FIRM</name>
<gene>
    <name evidence="1" type="ORF">JCM21531_3671</name>
</gene>
<organism evidence="1 2">
    <name type="scientific">Acetivibrio straminisolvens JCM 21531</name>
    <dbReference type="NCBI Taxonomy" id="1294263"/>
    <lineage>
        <taxon>Bacteria</taxon>
        <taxon>Bacillati</taxon>
        <taxon>Bacillota</taxon>
        <taxon>Clostridia</taxon>
        <taxon>Eubacteriales</taxon>
        <taxon>Oscillospiraceae</taxon>
        <taxon>Acetivibrio</taxon>
    </lineage>
</organism>
<accession>W4VA71</accession>
<dbReference type="AlphaFoldDB" id="W4VA71"/>
<evidence type="ECO:0000313" key="1">
    <source>
        <dbReference type="EMBL" id="GAE90087.1"/>
    </source>
</evidence>
<evidence type="ECO:0000313" key="2">
    <source>
        <dbReference type="Proteomes" id="UP000019109"/>
    </source>
</evidence>
<dbReference type="EMBL" id="BAVR01000055">
    <property type="protein sequence ID" value="GAE90087.1"/>
    <property type="molecule type" value="Genomic_DNA"/>
</dbReference>
<dbReference type="Proteomes" id="UP000019109">
    <property type="component" value="Unassembled WGS sequence"/>
</dbReference>
<protein>
    <submittedName>
        <fullName evidence="1">Uncharacterized protein</fullName>
    </submittedName>
</protein>